<dbReference type="Gene3D" id="2.30.30.100">
    <property type="match status" value="1"/>
</dbReference>
<dbReference type="GO" id="GO:0006355">
    <property type="term" value="P:regulation of DNA-templated transcription"/>
    <property type="evidence" value="ECO:0007669"/>
    <property type="project" value="UniProtKB-UniRule"/>
</dbReference>
<proteinExistence type="inferred from homology"/>
<dbReference type="InterPro" id="IPR036390">
    <property type="entry name" value="WH_DNA-bd_sf"/>
</dbReference>
<dbReference type="EC" id="6.3.4.15" evidence="2"/>
<keyword evidence="2" id="KW-0805">Transcription regulation</keyword>
<dbReference type="OrthoDB" id="9807064at2"/>
<name>H7EN84_9SPIR</name>
<dbReference type="HAMAP" id="MF_00978">
    <property type="entry name" value="Bifunct_BirA"/>
    <property type="match status" value="1"/>
</dbReference>
<dbReference type="PANTHER" id="PTHR12835:SF5">
    <property type="entry name" value="BIOTIN--PROTEIN LIGASE"/>
    <property type="match status" value="1"/>
</dbReference>
<dbReference type="GO" id="GO:0005737">
    <property type="term" value="C:cytoplasm"/>
    <property type="evidence" value="ECO:0007669"/>
    <property type="project" value="TreeGrafter"/>
</dbReference>
<comment type="catalytic activity">
    <reaction evidence="2">
        <text>biotin + L-lysyl-[protein] + ATP = N(6)-biotinyl-L-lysyl-[protein] + AMP + diphosphate + H(+)</text>
        <dbReference type="Rhea" id="RHEA:11756"/>
        <dbReference type="Rhea" id="RHEA-COMP:9752"/>
        <dbReference type="Rhea" id="RHEA-COMP:10505"/>
        <dbReference type="ChEBI" id="CHEBI:15378"/>
        <dbReference type="ChEBI" id="CHEBI:29969"/>
        <dbReference type="ChEBI" id="CHEBI:30616"/>
        <dbReference type="ChEBI" id="CHEBI:33019"/>
        <dbReference type="ChEBI" id="CHEBI:57586"/>
        <dbReference type="ChEBI" id="CHEBI:83144"/>
        <dbReference type="ChEBI" id="CHEBI:456215"/>
        <dbReference type="EC" id="6.3.4.15"/>
    </reaction>
</comment>
<sequence>MTTKEKILEMMGKGEFVSGELMAQECGISRAAVHKAIESLRNAGYFIDAVKNKGYMISHMPDDVSGEEIGRIAQSLGCTIPPVMAHDTIDSTNTEAKRLCAEAGSFRNADGSLTEGGKKLNRQLIVSGEQTAGRGRMGREFVSKANSGIYFSLIHSPKNGVTNPAMLTAAAAVAVSRALDEIYGTNCRIKWVNDILLEVGNGKFKKVCGILTEGIANFETGTVEAAIIGIGINVRKGEFPGALGEIAGSVEDILGDGAKKGVSRNEIVARTAANLLSLYDAMENNGSDAKKAMMESYKEKSMLIGRTVTVNPAAGMTGETYGAKVIGISDEAELVVEAENGGTKCLHSGEVSIRSSSFS</sequence>
<dbReference type="InterPro" id="IPR030855">
    <property type="entry name" value="Bifunct_BirA"/>
</dbReference>
<evidence type="ECO:0000259" key="3">
    <source>
        <dbReference type="PROSITE" id="PS51733"/>
    </source>
</evidence>
<keyword evidence="2" id="KW-0678">Repressor</keyword>
<dbReference type="PANTHER" id="PTHR12835">
    <property type="entry name" value="BIOTIN PROTEIN LIGASE"/>
    <property type="match status" value="1"/>
</dbReference>
<feature type="binding site" evidence="2">
    <location>
        <begin position="134"/>
        <end position="136"/>
    </location>
    <ligand>
        <name>biotin</name>
        <dbReference type="ChEBI" id="CHEBI:57586"/>
    </ligand>
</feature>
<evidence type="ECO:0000256" key="1">
    <source>
        <dbReference type="ARBA" id="ARBA00022598"/>
    </source>
</evidence>
<dbReference type="InterPro" id="IPR013196">
    <property type="entry name" value="HTH_11"/>
</dbReference>
<comment type="function">
    <text evidence="2">Acts both as a biotin--[acetyl-CoA-carboxylase] ligase and a repressor.</text>
</comment>
<dbReference type="Proteomes" id="UP000003571">
    <property type="component" value="Unassembled WGS sequence"/>
</dbReference>
<dbReference type="Pfam" id="PF03099">
    <property type="entry name" value="BPL_LplA_LipB"/>
    <property type="match status" value="1"/>
</dbReference>
<keyword evidence="2" id="KW-0547">Nucleotide-binding</keyword>
<feature type="binding site" evidence="2">
    <location>
        <begin position="91"/>
        <end position="93"/>
    </location>
    <ligand>
        <name>biotin</name>
        <dbReference type="ChEBI" id="CHEBI:57586"/>
    </ligand>
</feature>
<keyword evidence="2" id="KW-0092">Biotin</keyword>
<comment type="similarity">
    <text evidence="2">Belongs to the biotin--protein ligase family.</text>
</comment>
<dbReference type="InterPro" id="IPR036388">
    <property type="entry name" value="WH-like_DNA-bd_sf"/>
</dbReference>
<gene>
    <name evidence="2" type="primary">birA</name>
    <name evidence="4" type="ORF">TresaDRAFT_0637</name>
</gene>
<comment type="caution">
    <text evidence="4">The sequence shown here is derived from an EMBL/GenBank/DDBJ whole genome shotgun (WGS) entry which is preliminary data.</text>
</comment>
<evidence type="ECO:0000313" key="4">
    <source>
        <dbReference type="EMBL" id="EIC00812.1"/>
    </source>
</evidence>
<keyword evidence="5" id="KW-1185">Reference proteome</keyword>
<dbReference type="EMBL" id="AGRW01000053">
    <property type="protein sequence ID" value="EIC00812.1"/>
    <property type="molecule type" value="Genomic_DNA"/>
</dbReference>
<dbReference type="CDD" id="cd16442">
    <property type="entry name" value="BPL"/>
    <property type="match status" value="1"/>
</dbReference>
<keyword evidence="2" id="KW-0067">ATP-binding</keyword>
<keyword evidence="1 2" id="KW-0436">Ligase</keyword>
<dbReference type="AlphaFoldDB" id="H7EN84"/>
<dbReference type="InterPro" id="IPR045864">
    <property type="entry name" value="aa-tRNA-synth_II/BPL/LPL"/>
</dbReference>
<dbReference type="InterPro" id="IPR004143">
    <property type="entry name" value="BPL_LPL_catalytic"/>
</dbReference>
<dbReference type="NCBIfam" id="TIGR00121">
    <property type="entry name" value="birA_ligase"/>
    <property type="match status" value="1"/>
</dbReference>
<dbReference type="SUPFAM" id="SSF46785">
    <property type="entry name" value="Winged helix' DNA-binding domain"/>
    <property type="match status" value="1"/>
</dbReference>
<dbReference type="GO" id="GO:0005524">
    <property type="term" value="F:ATP binding"/>
    <property type="evidence" value="ECO:0007669"/>
    <property type="project" value="UniProtKB-UniRule"/>
</dbReference>
<dbReference type="RefSeq" id="WP_002705917.1">
    <property type="nucleotide sequence ID" value="NZ_AGRW01000053.1"/>
</dbReference>
<feature type="domain" description="BPL/LPL catalytic" evidence="3">
    <location>
        <begin position="86"/>
        <end position="283"/>
    </location>
</feature>
<dbReference type="InterPro" id="IPR004408">
    <property type="entry name" value="Biotin_CoA_COase_ligase"/>
</dbReference>
<feature type="binding site" evidence="2">
    <location>
        <position position="130"/>
    </location>
    <ligand>
        <name>biotin</name>
        <dbReference type="ChEBI" id="CHEBI:57586"/>
    </ligand>
</feature>
<dbReference type="eggNOG" id="COG0340">
    <property type="taxonomic scope" value="Bacteria"/>
</dbReference>
<feature type="DNA-binding region" description="H-T-H motif" evidence="2">
    <location>
        <begin position="19"/>
        <end position="38"/>
    </location>
</feature>
<dbReference type="eggNOG" id="COG1654">
    <property type="taxonomic scope" value="Bacteria"/>
</dbReference>
<keyword evidence="2" id="KW-0238">DNA-binding</keyword>
<keyword evidence="2" id="KW-0804">Transcription</keyword>
<evidence type="ECO:0000313" key="5">
    <source>
        <dbReference type="Proteomes" id="UP000003571"/>
    </source>
</evidence>
<dbReference type="SUPFAM" id="SSF55681">
    <property type="entry name" value="Class II aaRS and biotin synthetases"/>
    <property type="match status" value="1"/>
</dbReference>
<accession>H7EN84</accession>
<dbReference type="STRING" id="907348.TresaDRAFT_0637"/>
<reference evidence="4 5" key="1">
    <citation type="submission" date="2011-09" db="EMBL/GenBank/DDBJ databases">
        <title>The draft genome of Treponema saccharophilum DSM 2985.</title>
        <authorList>
            <consortium name="US DOE Joint Genome Institute (JGI-PGF)"/>
            <person name="Lucas S."/>
            <person name="Copeland A."/>
            <person name="Lapidus A."/>
            <person name="Glavina del Rio T."/>
            <person name="Dalin E."/>
            <person name="Tice H."/>
            <person name="Bruce D."/>
            <person name="Goodwin L."/>
            <person name="Pitluck S."/>
            <person name="Peters L."/>
            <person name="Kyrpides N."/>
            <person name="Mavromatis K."/>
            <person name="Ivanova N."/>
            <person name="Markowitz V."/>
            <person name="Cheng J.-F."/>
            <person name="Hugenholtz P."/>
            <person name="Woyke T."/>
            <person name="Wu D."/>
            <person name="Gronow S."/>
            <person name="Wellnitz S."/>
            <person name="Brambilla E."/>
            <person name="Klenk H.-P."/>
            <person name="Eisen J.A."/>
        </authorList>
    </citation>
    <scope>NUCLEOTIDE SEQUENCE [LARGE SCALE GENOMIC DNA]</scope>
    <source>
        <strain evidence="4 5">DSM 2985</strain>
    </source>
</reference>
<protein>
    <recommendedName>
        <fullName evidence="2">Bifunctional ligase/repressor BirA</fullName>
    </recommendedName>
    <alternativeName>
        <fullName evidence="2">Biotin--[acetyl-CoA-carboxylase] ligase</fullName>
        <ecNumber evidence="2">6.3.4.15</ecNumber>
    </alternativeName>
    <alternativeName>
        <fullName evidence="2">Biotin--protein ligase</fullName>
    </alternativeName>
    <alternativeName>
        <fullName evidence="2">Biotin-[acetyl-CoA carboxylase] synthetase</fullName>
    </alternativeName>
</protein>
<comment type="caution">
    <text evidence="2">Lacks conserved residue(s) required for the propagation of feature annotation.</text>
</comment>
<organism evidence="4 5">
    <name type="scientific">Treponema saccharophilum DSM 2985</name>
    <dbReference type="NCBI Taxonomy" id="907348"/>
    <lineage>
        <taxon>Bacteria</taxon>
        <taxon>Pseudomonadati</taxon>
        <taxon>Spirochaetota</taxon>
        <taxon>Spirochaetia</taxon>
        <taxon>Spirochaetales</taxon>
        <taxon>Treponemataceae</taxon>
        <taxon>Treponema</taxon>
    </lineage>
</organism>
<dbReference type="PATRIC" id="fig|907348.3.peg.2403"/>
<dbReference type="Gene3D" id="1.10.10.10">
    <property type="entry name" value="Winged helix-like DNA-binding domain superfamily/Winged helix DNA-binding domain"/>
    <property type="match status" value="1"/>
</dbReference>
<evidence type="ECO:0000256" key="2">
    <source>
        <dbReference type="HAMAP-Rule" id="MF_00978"/>
    </source>
</evidence>
<dbReference type="GO" id="GO:0004077">
    <property type="term" value="F:biotin--[biotin carboxyl-carrier protein] ligase activity"/>
    <property type="evidence" value="ECO:0007669"/>
    <property type="project" value="UniProtKB-UniRule"/>
</dbReference>
<dbReference type="PROSITE" id="PS51733">
    <property type="entry name" value="BPL_LPL_CATALYTIC"/>
    <property type="match status" value="1"/>
</dbReference>
<dbReference type="GO" id="GO:0003677">
    <property type="term" value="F:DNA binding"/>
    <property type="evidence" value="ECO:0007669"/>
    <property type="project" value="UniProtKB-UniRule"/>
</dbReference>
<dbReference type="Gene3D" id="3.30.930.10">
    <property type="entry name" value="Bira Bifunctional Protein, Domain 2"/>
    <property type="match status" value="1"/>
</dbReference>
<dbReference type="Pfam" id="PF08279">
    <property type="entry name" value="HTH_11"/>
    <property type="match status" value="1"/>
</dbReference>